<evidence type="ECO:0000256" key="1">
    <source>
        <dbReference type="SAM" id="SignalP"/>
    </source>
</evidence>
<dbReference type="Proteomes" id="UP000325255">
    <property type="component" value="Unassembled WGS sequence"/>
</dbReference>
<gene>
    <name evidence="2" type="ORF">F1189_28850</name>
</gene>
<dbReference type="PROSITE" id="PS51257">
    <property type="entry name" value="PROKAR_LIPOPROTEIN"/>
    <property type="match status" value="1"/>
</dbReference>
<feature type="signal peptide" evidence="1">
    <location>
        <begin position="1"/>
        <end position="28"/>
    </location>
</feature>
<evidence type="ECO:0008006" key="4">
    <source>
        <dbReference type="Google" id="ProtNLM"/>
    </source>
</evidence>
<reference evidence="2 3" key="1">
    <citation type="submission" date="2019-09" db="EMBL/GenBank/DDBJ databases">
        <title>Genome sequence of Rhodovastum atsumiense, a diverse member of the Acetobacteraceae family of non-sulfur purple photosynthetic bacteria.</title>
        <authorList>
            <person name="Meyer T."/>
            <person name="Kyndt J."/>
        </authorList>
    </citation>
    <scope>NUCLEOTIDE SEQUENCE [LARGE SCALE GENOMIC DNA]</scope>
    <source>
        <strain evidence="2 3">DSM 21279</strain>
    </source>
</reference>
<dbReference type="EMBL" id="VWPK01000080">
    <property type="protein sequence ID" value="KAA5608504.1"/>
    <property type="molecule type" value="Genomic_DNA"/>
</dbReference>
<evidence type="ECO:0000313" key="3">
    <source>
        <dbReference type="Proteomes" id="UP000325255"/>
    </source>
</evidence>
<dbReference type="Pfam" id="PF12779">
    <property type="entry name" value="WXXGXW"/>
    <property type="match status" value="2"/>
</dbReference>
<dbReference type="AlphaFoldDB" id="A0A5M6IJR0"/>
<accession>A0A5M6IJR0</accession>
<keyword evidence="1" id="KW-0732">Signal</keyword>
<proteinExistence type="predicted"/>
<dbReference type="RefSeq" id="WP_150045342.1">
    <property type="nucleotide sequence ID" value="NZ_OW485601.1"/>
</dbReference>
<feature type="chain" id="PRO_5024291325" description="BcpO-related WXXGXW repeat protein" evidence="1">
    <location>
        <begin position="29"/>
        <end position="110"/>
    </location>
</feature>
<sequence length="110" mass="12313">MRLASLVRRHRPLLAGGMLLLLAGCVSATREVAYNPPYPPPPAVPPEVVPKPPVSEEPLIWQPGHWVWTGTGYNWTAGQWVKRAGHGTQWQDGYWASDSGGWRWVPAHWL</sequence>
<organism evidence="2 3">
    <name type="scientific">Rhodovastum atsumiense</name>
    <dbReference type="NCBI Taxonomy" id="504468"/>
    <lineage>
        <taxon>Bacteria</taxon>
        <taxon>Pseudomonadati</taxon>
        <taxon>Pseudomonadota</taxon>
        <taxon>Alphaproteobacteria</taxon>
        <taxon>Acetobacterales</taxon>
        <taxon>Acetobacteraceae</taxon>
        <taxon>Rhodovastum</taxon>
    </lineage>
</organism>
<comment type="caution">
    <text evidence="2">The sequence shown here is derived from an EMBL/GenBank/DDBJ whole genome shotgun (WGS) entry which is preliminary data.</text>
</comment>
<name>A0A5M6IJR0_9PROT</name>
<dbReference type="InterPro" id="IPR024447">
    <property type="entry name" value="YXWGXW_rpt"/>
</dbReference>
<keyword evidence="3" id="KW-1185">Reference proteome</keyword>
<evidence type="ECO:0000313" key="2">
    <source>
        <dbReference type="EMBL" id="KAA5608504.1"/>
    </source>
</evidence>
<protein>
    <recommendedName>
        <fullName evidence="4">BcpO-related WXXGXW repeat protein</fullName>
    </recommendedName>
</protein>
<dbReference type="OrthoDB" id="7632532at2"/>